<proteinExistence type="predicted"/>
<dbReference type="eggNOG" id="COG3628">
    <property type="taxonomic scope" value="Bacteria"/>
</dbReference>
<dbReference type="OrthoDB" id="9802846at2"/>
<reference evidence="2 3" key="1">
    <citation type="journal article" date="2010" name="BMC Genomics">
        <title>Metabolic flexibility revealed in the genome of the cyst-forming alpha-1 proteobacterium Rhodospirillum centenum.</title>
        <authorList>
            <person name="Lu Y.K."/>
            <person name="Marden J."/>
            <person name="Han M."/>
            <person name="Swingley W.D."/>
            <person name="Mastrian S.D."/>
            <person name="Chowdhury S.R."/>
            <person name="Hao J."/>
            <person name="Helmy T."/>
            <person name="Kim S."/>
            <person name="Kurdoglu A.A."/>
            <person name="Matthies H.J."/>
            <person name="Rollo D."/>
            <person name="Stothard P."/>
            <person name="Blankenship R.E."/>
            <person name="Bauer C.E."/>
            <person name="Touchman J.W."/>
        </authorList>
    </citation>
    <scope>NUCLEOTIDE SEQUENCE [LARGE SCALE GENOMIC DNA]</scope>
    <source>
        <strain evidence="3">ATCC 51521 / SW</strain>
    </source>
</reference>
<dbReference type="RefSeq" id="WP_012566337.1">
    <property type="nucleotide sequence ID" value="NC_011420.2"/>
</dbReference>
<evidence type="ECO:0000259" key="1">
    <source>
        <dbReference type="Pfam" id="PF04965"/>
    </source>
</evidence>
<protein>
    <submittedName>
        <fullName evidence="2">Phage baseplate protein, putative</fullName>
    </submittedName>
</protein>
<dbReference type="STRING" id="414684.RC1_1132"/>
<sequence length="120" mass="13492">MIPRHQDIRAVYWQPRLGAGGQVVEDLADIAQCIAIILLTPKGSDPHRPEFASDCWKYIDWPVDQAVPHLVREAVLAIERWEPRVILVGVEPVIENARITLRVTWRLAADAAPQVTEVAL</sequence>
<gene>
    <name evidence="2" type="ordered locus">RC1_1132</name>
</gene>
<evidence type="ECO:0000313" key="2">
    <source>
        <dbReference type="EMBL" id="ACI98548.1"/>
    </source>
</evidence>
<keyword evidence="3" id="KW-1185">Reference proteome</keyword>
<dbReference type="Proteomes" id="UP000001591">
    <property type="component" value="Chromosome"/>
</dbReference>
<dbReference type="InterPro" id="IPR007048">
    <property type="entry name" value="IraD/Gp25-like"/>
</dbReference>
<dbReference type="AlphaFoldDB" id="B6IMG9"/>
<dbReference type="EMBL" id="CP000613">
    <property type="protein sequence ID" value="ACI98548.1"/>
    <property type="molecule type" value="Genomic_DNA"/>
</dbReference>
<evidence type="ECO:0000313" key="3">
    <source>
        <dbReference type="Proteomes" id="UP000001591"/>
    </source>
</evidence>
<feature type="domain" description="IraD/Gp25-like" evidence="1">
    <location>
        <begin position="26"/>
        <end position="110"/>
    </location>
</feature>
<dbReference type="HOGENOM" id="CLU_133204_2_0_5"/>
<dbReference type="Pfam" id="PF04965">
    <property type="entry name" value="GPW_gp25"/>
    <property type="match status" value="1"/>
</dbReference>
<organism evidence="2 3">
    <name type="scientific">Rhodospirillum centenum (strain ATCC 51521 / SW)</name>
    <dbReference type="NCBI Taxonomy" id="414684"/>
    <lineage>
        <taxon>Bacteria</taxon>
        <taxon>Pseudomonadati</taxon>
        <taxon>Pseudomonadota</taxon>
        <taxon>Alphaproteobacteria</taxon>
        <taxon>Rhodospirillales</taxon>
        <taxon>Rhodospirillaceae</taxon>
        <taxon>Rhodospirillum</taxon>
    </lineage>
</organism>
<dbReference type="SUPFAM" id="SSF160719">
    <property type="entry name" value="gpW/gp25-like"/>
    <property type="match status" value="1"/>
</dbReference>
<accession>B6IMG9</accession>
<dbReference type="Gene3D" id="3.10.450.40">
    <property type="match status" value="1"/>
</dbReference>
<dbReference type="KEGG" id="rce:RC1_1132"/>
<name>B6IMG9_RHOCS</name>